<feature type="transmembrane region" description="Helical" evidence="1">
    <location>
        <begin position="170"/>
        <end position="192"/>
    </location>
</feature>
<dbReference type="InterPro" id="IPR029787">
    <property type="entry name" value="Nucleotide_cyclase"/>
</dbReference>
<protein>
    <submittedName>
        <fullName evidence="4">EAL domain-containing protein</fullName>
    </submittedName>
</protein>
<feature type="transmembrane region" description="Helical" evidence="1">
    <location>
        <begin position="6"/>
        <end position="28"/>
    </location>
</feature>
<dbReference type="Gene3D" id="3.30.70.270">
    <property type="match status" value="1"/>
</dbReference>
<dbReference type="CDD" id="cd00130">
    <property type="entry name" value="PAS"/>
    <property type="match status" value="1"/>
</dbReference>
<evidence type="ECO:0000313" key="4">
    <source>
        <dbReference type="EMBL" id="MYM36348.1"/>
    </source>
</evidence>
<comment type="caution">
    <text evidence="4">The sequence shown here is derived from an EMBL/GenBank/DDBJ whole genome shotgun (WGS) entry which is preliminary data.</text>
</comment>
<dbReference type="SUPFAM" id="SSF141868">
    <property type="entry name" value="EAL domain-like"/>
    <property type="match status" value="1"/>
</dbReference>
<keyword evidence="1" id="KW-0472">Membrane</keyword>
<dbReference type="InterPro" id="IPR035965">
    <property type="entry name" value="PAS-like_dom_sf"/>
</dbReference>
<dbReference type="Proteomes" id="UP000449678">
    <property type="component" value="Unassembled WGS sequence"/>
</dbReference>
<dbReference type="SMART" id="SM00267">
    <property type="entry name" value="GGDEF"/>
    <property type="match status" value="1"/>
</dbReference>
<feature type="transmembrane region" description="Helical" evidence="1">
    <location>
        <begin position="144"/>
        <end position="164"/>
    </location>
</feature>
<dbReference type="InterPro" id="IPR043128">
    <property type="entry name" value="Rev_trsase/Diguanyl_cyclase"/>
</dbReference>
<dbReference type="SUPFAM" id="SSF55785">
    <property type="entry name" value="PYP-like sensor domain (PAS domain)"/>
    <property type="match status" value="1"/>
</dbReference>
<dbReference type="SUPFAM" id="SSF55073">
    <property type="entry name" value="Nucleotide cyclase"/>
    <property type="match status" value="1"/>
</dbReference>
<dbReference type="NCBIfam" id="TIGR00229">
    <property type="entry name" value="sensory_box"/>
    <property type="match status" value="1"/>
</dbReference>
<proteinExistence type="predicted"/>
<reference evidence="4 5" key="1">
    <citation type="submission" date="2019-12" db="EMBL/GenBank/DDBJ databases">
        <title>Novel species isolated from a subtropical stream in China.</title>
        <authorList>
            <person name="Lu H."/>
        </authorList>
    </citation>
    <scope>NUCLEOTIDE SEQUENCE [LARGE SCALE GENOMIC DNA]</scope>
    <source>
        <strain evidence="4 5">FT94W</strain>
    </source>
</reference>
<keyword evidence="5" id="KW-1185">Reference proteome</keyword>
<sequence>MSASIQSYILFSLVADLSLCVVLLLVWLRQRNEWQALFWAASQLALSLGTVAAYLGPDNWLRPLLTSATLTVAVGGIWAGAEYFRGTLQRKVLRPALLAGLAGWAALYAGWLAYPGSLRDSTAALLGLTMLWAGVRLSVRRSYYLPLGLILLARGGFNLLNAMYDLNLDLQFWFAYSVLIKTLTMLWVVAAVQEKIQRRHAHTLDSMTSGLLLVDHHGVVREANRVAARLLDCESAVALVGGQIGDHLSGSLRDLVADYLRDLRGAGACVPLTRNIQLHRQDGVTVPLDVMLSAYEEGRQPCCMLQLIDVSERQQKDQQLYRAAHYDQLTGTFNRSGLLQQLEHCEAPYAVLVVDLDQFQRINDCFGRAVGDQLLLQVSEGLRRQLSQGDLLARLGGNKFALVLHQRVPGSVLPQAELLAARLPRAMHANLAQHEQPVALSASIGIACQPEHGRAAGTLLDFAATAMYTVKKTGRGAFRVFDPAMNLQARDAVRIDAALRQALKAGELHLLYQPIVATADRRLRKVEALVRWHSPTLGSVPPDRFIPVAEESGLVVELGAWVLGEACRQLAAWGPAAGALAVSVNISPRQLTAPGFAAQVRQLLDSHGIAPQRLELELTERVLIDEGQHTREVLAHLSQIGVRISLDDFGTGYSSLSYLTQFRIDTLKIDRSFITDIEHCPRSTNLVTTIVRMGLSLGMELVAEGVETAAQAEALAEMGCHCLQGYVISRPVAADAVPAMVSYGA</sequence>
<dbReference type="SMART" id="SM00052">
    <property type="entry name" value="EAL"/>
    <property type="match status" value="1"/>
</dbReference>
<dbReference type="InterPro" id="IPR052155">
    <property type="entry name" value="Biofilm_reg_signaling"/>
</dbReference>
<dbReference type="InterPro" id="IPR000014">
    <property type="entry name" value="PAS"/>
</dbReference>
<feature type="domain" description="GGDEF" evidence="3">
    <location>
        <begin position="347"/>
        <end position="483"/>
    </location>
</feature>
<evidence type="ECO:0000313" key="5">
    <source>
        <dbReference type="Proteomes" id="UP000449678"/>
    </source>
</evidence>
<dbReference type="PROSITE" id="PS50887">
    <property type="entry name" value="GGDEF"/>
    <property type="match status" value="1"/>
</dbReference>
<feature type="transmembrane region" description="Helical" evidence="1">
    <location>
        <begin position="61"/>
        <end position="84"/>
    </location>
</feature>
<feature type="domain" description="EAL" evidence="2">
    <location>
        <begin position="492"/>
        <end position="745"/>
    </location>
</feature>
<dbReference type="Gene3D" id="3.20.20.450">
    <property type="entry name" value="EAL domain"/>
    <property type="match status" value="1"/>
</dbReference>
<feature type="transmembrane region" description="Helical" evidence="1">
    <location>
        <begin position="37"/>
        <end position="55"/>
    </location>
</feature>
<dbReference type="InterPro" id="IPR000160">
    <property type="entry name" value="GGDEF_dom"/>
</dbReference>
<dbReference type="Pfam" id="PF00990">
    <property type="entry name" value="GGDEF"/>
    <property type="match status" value="1"/>
</dbReference>
<dbReference type="InterPro" id="IPR035919">
    <property type="entry name" value="EAL_sf"/>
</dbReference>
<keyword evidence="1" id="KW-0812">Transmembrane</keyword>
<feature type="transmembrane region" description="Helical" evidence="1">
    <location>
        <begin position="96"/>
        <end position="114"/>
    </location>
</feature>
<dbReference type="PANTHER" id="PTHR44757">
    <property type="entry name" value="DIGUANYLATE CYCLASE DGCP"/>
    <property type="match status" value="1"/>
</dbReference>
<dbReference type="Pfam" id="PF00563">
    <property type="entry name" value="EAL"/>
    <property type="match status" value="1"/>
</dbReference>
<keyword evidence="1" id="KW-1133">Transmembrane helix</keyword>
<dbReference type="SMART" id="SM00091">
    <property type="entry name" value="PAS"/>
    <property type="match status" value="1"/>
</dbReference>
<dbReference type="PROSITE" id="PS50883">
    <property type="entry name" value="EAL"/>
    <property type="match status" value="1"/>
</dbReference>
<gene>
    <name evidence="4" type="ORF">GTP38_18610</name>
</gene>
<dbReference type="PANTHER" id="PTHR44757:SF2">
    <property type="entry name" value="BIOFILM ARCHITECTURE MAINTENANCE PROTEIN MBAA"/>
    <property type="match status" value="1"/>
</dbReference>
<evidence type="ECO:0000256" key="1">
    <source>
        <dbReference type="SAM" id="Phobius"/>
    </source>
</evidence>
<dbReference type="NCBIfam" id="TIGR00254">
    <property type="entry name" value="GGDEF"/>
    <property type="match status" value="1"/>
</dbReference>
<evidence type="ECO:0000259" key="2">
    <source>
        <dbReference type="PROSITE" id="PS50883"/>
    </source>
</evidence>
<evidence type="ECO:0000259" key="3">
    <source>
        <dbReference type="PROSITE" id="PS50887"/>
    </source>
</evidence>
<dbReference type="Gene3D" id="3.30.450.20">
    <property type="entry name" value="PAS domain"/>
    <property type="match status" value="1"/>
</dbReference>
<dbReference type="CDD" id="cd01949">
    <property type="entry name" value="GGDEF"/>
    <property type="match status" value="1"/>
</dbReference>
<dbReference type="RefSeq" id="WP_160991720.1">
    <property type="nucleotide sequence ID" value="NZ_WWCO01000014.1"/>
</dbReference>
<dbReference type="EMBL" id="WWCO01000014">
    <property type="protein sequence ID" value="MYM36348.1"/>
    <property type="molecule type" value="Genomic_DNA"/>
</dbReference>
<dbReference type="CDD" id="cd01948">
    <property type="entry name" value="EAL"/>
    <property type="match status" value="1"/>
</dbReference>
<organism evidence="4 5">
    <name type="scientific">Duganella lactea</name>
    <dbReference type="NCBI Taxonomy" id="2692173"/>
    <lineage>
        <taxon>Bacteria</taxon>
        <taxon>Pseudomonadati</taxon>
        <taxon>Pseudomonadota</taxon>
        <taxon>Betaproteobacteria</taxon>
        <taxon>Burkholderiales</taxon>
        <taxon>Oxalobacteraceae</taxon>
        <taxon>Telluria group</taxon>
        <taxon>Duganella</taxon>
    </lineage>
</organism>
<accession>A0ABW9VAC2</accession>
<name>A0ABW9VAC2_9BURK</name>
<dbReference type="InterPro" id="IPR001633">
    <property type="entry name" value="EAL_dom"/>
</dbReference>